<accession>A0A087TBH1</accession>
<sequence length="38" mass="4251">MAPSMMLLFMLSPMEQLTKKNLNHTASATMSRMTTAPH</sequence>
<gene>
    <name evidence="1" type="ORF">X975_25645</name>
</gene>
<evidence type="ECO:0000313" key="2">
    <source>
        <dbReference type="Proteomes" id="UP000054359"/>
    </source>
</evidence>
<dbReference type="AlphaFoldDB" id="A0A087TBH1"/>
<protein>
    <submittedName>
        <fullName evidence="1">Uncharacterized protein</fullName>
    </submittedName>
</protein>
<name>A0A087TBH1_STEMI</name>
<dbReference type="EMBL" id="KK114445">
    <property type="protein sequence ID" value="KFM62460.1"/>
    <property type="molecule type" value="Genomic_DNA"/>
</dbReference>
<keyword evidence="2" id="KW-1185">Reference proteome</keyword>
<reference evidence="1 2" key="1">
    <citation type="submission" date="2013-11" db="EMBL/GenBank/DDBJ databases">
        <title>Genome sequencing of Stegodyphus mimosarum.</title>
        <authorList>
            <person name="Bechsgaard J."/>
        </authorList>
    </citation>
    <scope>NUCLEOTIDE SEQUENCE [LARGE SCALE GENOMIC DNA]</scope>
</reference>
<evidence type="ECO:0000313" key="1">
    <source>
        <dbReference type="EMBL" id="KFM62460.1"/>
    </source>
</evidence>
<dbReference type="Proteomes" id="UP000054359">
    <property type="component" value="Unassembled WGS sequence"/>
</dbReference>
<proteinExistence type="predicted"/>
<feature type="non-terminal residue" evidence="1">
    <location>
        <position position="38"/>
    </location>
</feature>
<organism evidence="1 2">
    <name type="scientific">Stegodyphus mimosarum</name>
    <name type="common">African social velvet spider</name>
    <dbReference type="NCBI Taxonomy" id="407821"/>
    <lineage>
        <taxon>Eukaryota</taxon>
        <taxon>Metazoa</taxon>
        <taxon>Ecdysozoa</taxon>
        <taxon>Arthropoda</taxon>
        <taxon>Chelicerata</taxon>
        <taxon>Arachnida</taxon>
        <taxon>Araneae</taxon>
        <taxon>Araneomorphae</taxon>
        <taxon>Entelegynae</taxon>
        <taxon>Eresoidea</taxon>
        <taxon>Eresidae</taxon>
        <taxon>Stegodyphus</taxon>
    </lineage>
</organism>